<evidence type="ECO:0000313" key="2">
    <source>
        <dbReference type="EMBL" id="KOM54411.1"/>
    </source>
</evidence>
<gene>
    <name evidence="2" type="ORF">LR48_Vigan10g030300</name>
</gene>
<dbReference type="Proteomes" id="UP000053144">
    <property type="component" value="Chromosome 10"/>
</dbReference>
<feature type="compositionally biased region" description="Low complexity" evidence="1">
    <location>
        <begin position="197"/>
        <end position="218"/>
    </location>
</feature>
<name>A0A0L9VH84_PHAAN</name>
<dbReference type="AlphaFoldDB" id="A0A0L9VH84"/>
<proteinExistence type="predicted"/>
<protein>
    <submittedName>
        <fullName evidence="2">Uncharacterized protein</fullName>
    </submittedName>
</protein>
<dbReference type="EMBL" id="CM003380">
    <property type="protein sequence ID" value="KOM54411.1"/>
    <property type="molecule type" value="Genomic_DNA"/>
</dbReference>
<feature type="region of interest" description="Disordered" evidence="1">
    <location>
        <begin position="197"/>
        <end position="259"/>
    </location>
</feature>
<accession>A0A0L9VH84</accession>
<feature type="compositionally biased region" description="Basic residues" evidence="1">
    <location>
        <begin position="7"/>
        <end position="23"/>
    </location>
</feature>
<feature type="region of interest" description="Disordered" evidence="1">
    <location>
        <begin position="1"/>
        <end position="32"/>
    </location>
</feature>
<dbReference type="Gramene" id="KOM54411">
    <property type="protein sequence ID" value="KOM54411"/>
    <property type="gene ID" value="LR48_Vigan10g030300"/>
</dbReference>
<sequence length="259" mass="28273">MPPLASCHHRRAAPSPNNHHHSHATQPSLAAVSTVPPAAARLPLTRIYPSRATKAAVAHHTHHHPYSSFFIRQPWQPVKPNMHQKTKSRHPREATILILVAATHITIFFALPESRVRLRISTVIADHFLLPREFRRAISTHHDSHFSPSPQHRLGLAITTTETRSLYSGNHRHRQTPPSGDLATAISSIDATINTNTTLPSSASISSKPASKTATTYTQKIQTAKHSTHYSPIRGAGRGGGGSPFPQFAETLILGGEGD</sequence>
<evidence type="ECO:0000256" key="1">
    <source>
        <dbReference type="SAM" id="MobiDB-lite"/>
    </source>
</evidence>
<organism evidence="2 3">
    <name type="scientific">Phaseolus angularis</name>
    <name type="common">Azuki bean</name>
    <name type="synonym">Vigna angularis</name>
    <dbReference type="NCBI Taxonomy" id="3914"/>
    <lineage>
        <taxon>Eukaryota</taxon>
        <taxon>Viridiplantae</taxon>
        <taxon>Streptophyta</taxon>
        <taxon>Embryophyta</taxon>
        <taxon>Tracheophyta</taxon>
        <taxon>Spermatophyta</taxon>
        <taxon>Magnoliopsida</taxon>
        <taxon>eudicotyledons</taxon>
        <taxon>Gunneridae</taxon>
        <taxon>Pentapetalae</taxon>
        <taxon>rosids</taxon>
        <taxon>fabids</taxon>
        <taxon>Fabales</taxon>
        <taxon>Fabaceae</taxon>
        <taxon>Papilionoideae</taxon>
        <taxon>50 kb inversion clade</taxon>
        <taxon>NPAAA clade</taxon>
        <taxon>indigoferoid/millettioid clade</taxon>
        <taxon>Phaseoleae</taxon>
        <taxon>Vigna</taxon>
    </lineage>
</organism>
<evidence type="ECO:0000313" key="3">
    <source>
        <dbReference type="Proteomes" id="UP000053144"/>
    </source>
</evidence>
<reference evidence="3" key="1">
    <citation type="journal article" date="2015" name="Proc. Natl. Acad. Sci. U.S.A.">
        <title>Genome sequencing of adzuki bean (Vigna angularis) provides insight into high starch and low fat accumulation and domestication.</title>
        <authorList>
            <person name="Yang K."/>
            <person name="Tian Z."/>
            <person name="Chen C."/>
            <person name="Luo L."/>
            <person name="Zhao B."/>
            <person name="Wang Z."/>
            <person name="Yu L."/>
            <person name="Li Y."/>
            <person name="Sun Y."/>
            <person name="Li W."/>
            <person name="Chen Y."/>
            <person name="Li Y."/>
            <person name="Zhang Y."/>
            <person name="Ai D."/>
            <person name="Zhao J."/>
            <person name="Shang C."/>
            <person name="Ma Y."/>
            <person name="Wu B."/>
            <person name="Wang M."/>
            <person name="Gao L."/>
            <person name="Sun D."/>
            <person name="Zhang P."/>
            <person name="Guo F."/>
            <person name="Wang W."/>
            <person name="Li Y."/>
            <person name="Wang J."/>
            <person name="Varshney R.K."/>
            <person name="Wang J."/>
            <person name="Ling H.Q."/>
            <person name="Wan P."/>
        </authorList>
    </citation>
    <scope>NUCLEOTIDE SEQUENCE</scope>
    <source>
        <strain evidence="3">cv. Jingnong 6</strain>
    </source>
</reference>